<protein>
    <submittedName>
        <fullName evidence="1">Uncharacterized protein</fullName>
    </submittedName>
</protein>
<accession>A0A382R1H1</accession>
<reference evidence="1" key="1">
    <citation type="submission" date="2018-05" db="EMBL/GenBank/DDBJ databases">
        <authorList>
            <person name="Lanie J.A."/>
            <person name="Ng W.-L."/>
            <person name="Kazmierczak K.M."/>
            <person name="Andrzejewski T.M."/>
            <person name="Davidsen T.M."/>
            <person name="Wayne K.J."/>
            <person name="Tettelin H."/>
            <person name="Glass J.I."/>
            <person name="Rusch D."/>
            <person name="Podicherti R."/>
            <person name="Tsui H.-C.T."/>
            <person name="Winkler M.E."/>
        </authorList>
    </citation>
    <scope>NUCLEOTIDE SEQUENCE</scope>
</reference>
<gene>
    <name evidence="1" type="ORF">METZ01_LOCUS344453</name>
</gene>
<organism evidence="1">
    <name type="scientific">marine metagenome</name>
    <dbReference type="NCBI Taxonomy" id="408172"/>
    <lineage>
        <taxon>unclassified sequences</taxon>
        <taxon>metagenomes</taxon>
        <taxon>ecological metagenomes</taxon>
    </lineage>
</organism>
<feature type="non-terminal residue" evidence="1">
    <location>
        <position position="120"/>
    </location>
</feature>
<dbReference type="AlphaFoldDB" id="A0A382R1H1"/>
<sequence>MFTRLCIAAVVVAVLTGLSTSDVSAQLVVRGIAGTPSEDAYGFGFGGSVGFNLPIGKKSLFLGARGVYHTGQKSSAGVDVTDTGLLMYGLEFGTAFVEKPIIIRSVGWVGVASESTKNLT</sequence>
<proteinExistence type="predicted"/>
<evidence type="ECO:0000313" key="1">
    <source>
        <dbReference type="EMBL" id="SVC91599.1"/>
    </source>
</evidence>
<name>A0A382R1H1_9ZZZZ</name>
<dbReference type="EMBL" id="UINC01118461">
    <property type="protein sequence ID" value="SVC91599.1"/>
    <property type="molecule type" value="Genomic_DNA"/>
</dbReference>